<protein>
    <recommendedName>
        <fullName evidence="3">Lanthionine synthetase C-like protein</fullName>
    </recommendedName>
</protein>
<evidence type="ECO:0000313" key="1">
    <source>
        <dbReference type="EMBL" id="MQN82047.1"/>
    </source>
</evidence>
<dbReference type="RefSeq" id="WP_153125676.1">
    <property type="nucleotide sequence ID" value="NZ_CP152352.1"/>
</dbReference>
<evidence type="ECO:0000313" key="2">
    <source>
        <dbReference type="Proteomes" id="UP000480425"/>
    </source>
</evidence>
<name>A0A6G1U3R1_9BACT</name>
<dbReference type="Proteomes" id="UP000480425">
    <property type="component" value="Unassembled WGS sequence"/>
</dbReference>
<comment type="caution">
    <text evidence="1">The sequence shown here is derived from an EMBL/GenBank/DDBJ whole genome shotgun (WGS) entry which is preliminary data.</text>
</comment>
<dbReference type="AlphaFoldDB" id="A0A6G1U3R1"/>
<organism evidence="1 2">
    <name type="scientific">Segatella copri</name>
    <dbReference type="NCBI Taxonomy" id="165179"/>
    <lineage>
        <taxon>Bacteria</taxon>
        <taxon>Pseudomonadati</taxon>
        <taxon>Bacteroidota</taxon>
        <taxon>Bacteroidia</taxon>
        <taxon>Bacteroidales</taxon>
        <taxon>Prevotellaceae</taxon>
        <taxon>Segatella</taxon>
    </lineage>
</organism>
<dbReference type="EMBL" id="VZCB01000098">
    <property type="protein sequence ID" value="MQN82047.1"/>
    <property type="molecule type" value="Genomic_DNA"/>
</dbReference>
<reference evidence="1 2" key="1">
    <citation type="submission" date="2019-09" db="EMBL/GenBank/DDBJ databases">
        <title>Distinct polysaccharide growth profiles of human intestinal Prevotella copri isolates.</title>
        <authorList>
            <person name="Fehlner-Peach H."/>
            <person name="Magnabosco C."/>
            <person name="Raghavan V."/>
            <person name="Scher J.U."/>
            <person name="Tett A."/>
            <person name="Cox L.M."/>
            <person name="Gottsegen C."/>
            <person name="Watters A."/>
            <person name="Wiltshire- Gordon J.D."/>
            <person name="Segata N."/>
            <person name="Bonneau R."/>
            <person name="Littman D.R."/>
        </authorList>
    </citation>
    <scope>NUCLEOTIDE SEQUENCE [LARGE SCALE GENOMIC DNA]</scope>
    <source>
        <strain evidence="2">iA622</strain>
    </source>
</reference>
<sequence>MSLNEKIWKYAMESPKIGLSNGKMGACVSLFVLSKHDTHSTYYQQGLVLLQDIQKNIAKVTSIDLEEGLVGIAFGFRFLIKNSYLKGTVNSYLEKMDEYIYKVACRSLDMELNGKDTKTLVDVLLYASLRYGEMDNPYKKEWHRRFLIELLNGIYQKHTLALFREPLPFDIHTGLYLFLYTLVRIRKLGIEQERIDNILGEIQYSLFSYLPMLNPNRYALFVVVSLVAEETKLSMWADFAKLLKGQVDFENLLFRDFYDMSILPKVGVVGMYLLDKIFAAYVGEGILADKEALRKRVVESSFWQRLELDDDFAKKNFSLNGYYGIKLFLDYEYGQ</sequence>
<accession>A0A6G1U3R1</accession>
<gene>
    <name evidence="1" type="ORF">F7D73_14085</name>
</gene>
<dbReference type="OrthoDB" id="1092992at2"/>
<proteinExistence type="predicted"/>
<dbReference type="Gene3D" id="1.50.10.20">
    <property type="match status" value="1"/>
</dbReference>
<dbReference type="SUPFAM" id="SSF158745">
    <property type="entry name" value="LanC-like"/>
    <property type="match status" value="1"/>
</dbReference>
<evidence type="ECO:0008006" key="3">
    <source>
        <dbReference type="Google" id="ProtNLM"/>
    </source>
</evidence>